<dbReference type="EMBL" id="JYDI01000072">
    <property type="protein sequence ID" value="KRY54310.1"/>
    <property type="molecule type" value="Genomic_DNA"/>
</dbReference>
<reference evidence="1 2" key="1">
    <citation type="submission" date="2015-01" db="EMBL/GenBank/DDBJ databases">
        <title>Evolution of Trichinella species and genotypes.</title>
        <authorList>
            <person name="Korhonen P.K."/>
            <person name="Edoardo P."/>
            <person name="Giuseppe L.R."/>
            <person name="Gasser R.B."/>
        </authorList>
    </citation>
    <scope>NUCLEOTIDE SEQUENCE [LARGE SCALE GENOMIC DNA]</scope>
    <source>
        <strain evidence="1">ISS120</strain>
    </source>
</reference>
<organism evidence="1 2">
    <name type="scientific">Trichinella britovi</name>
    <name type="common">Parasitic roundworm</name>
    <dbReference type="NCBI Taxonomy" id="45882"/>
    <lineage>
        <taxon>Eukaryota</taxon>
        <taxon>Metazoa</taxon>
        <taxon>Ecdysozoa</taxon>
        <taxon>Nematoda</taxon>
        <taxon>Enoplea</taxon>
        <taxon>Dorylaimia</taxon>
        <taxon>Trichinellida</taxon>
        <taxon>Trichinellidae</taxon>
        <taxon>Trichinella</taxon>
    </lineage>
</organism>
<keyword evidence="2" id="KW-1185">Reference proteome</keyword>
<dbReference type="Proteomes" id="UP000054653">
    <property type="component" value="Unassembled WGS sequence"/>
</dbReference>
<sequence length="111" mass="12005">MYAVDLQVQCKVASALTFHIIKDVRKGGAANGRLAYGSPGHAIPDACSRLINRSGHVWKCRISAFMLAQSNKAYKASVGYMNSSGKYLWKSDICGSAGTHILQILRADCTI</sequence>
<comment type="caution">
    <text evidence="1">The sequence shown here is derived from an EMBL/GenBank/DDBJ whole genome shotgun (WGS) entry which is preliminary data.</text>
</comment>
<protein>
    <submittedName>
        <fullName evidence="1">Uncharacterized protein</fullName>
    </submittedName>
</protein>
<evidence type="ECO:0000313" key="2">
    <source>
        <dbReference type="Proteomes" id="UP000054653"/>
    </source>
</evidence>
<gene>
    <name evidence="1" type="ORF">T03_9780</name>
</gene>
<accession>A0A0V1CYN4</accession>
<dbReference type="AlphaFoldDB" id="A0A0V1CYN4"/>
<evidence type="ECO:0000313" key="1">
    <source>
        <dbReference type="EMBL" id="KRY54310.1"/>
    </source>
</evidence>
<proteinExistence type="predicted"/>
<name>A0A0V1CYN4_TRIBR</name>
<dbReference type="OrthoDB" id="10274350at2759"/>